<dbReference type="NCBIfam" id="TIGR00255">
    <property type="entry name" value="YicC/YloC family endoribonuclease"/>
    <property type="match status" value="1"/>
</dbReference>
<sequence>MLKSMTGYGAASGTFESYSINVEVKTLNSKFLDVNLRLPRSISEKELEVRNIINDYLERGKVSMSVDIQNESETVLKQQYNAPLFQKYYSELEELANLVNAPKDDLFRTALSSPDVIVNNTSEDLDSEEYENVKKLIKQALEHCNEFRAKEGDVLQAKLLEYINSISTSLKHVEELDPKRVENIKTRIKGNLTKFIEEESLDKNRLEQEIIYYIEKLDITEEKVRLKNHLNHFEEVIAGNQNSGKKLGFISQEIGREINTIGSKANDSDIQKHVVSMKEELEKIKEQLLNVL</sequence>
<dbReference type="InterPro" id="IPR013527">
    <property type="entry name" value="YicC-like_N"/>
</dbReference>
<evidence type="ECO:0000313" key="9">
    <source>
        <dbReference type="Proteomes" id="UP000662783"/>
    </source>
</evidence>
<dbReference type="AlphaFoldDB" id="A0A974WG98"/>
<dbReference type="InterPro" id="IPR005229">
    <property type="entry name" value="YicC/YloC-like"/>
</dbReference>
<dbReference type="Pfam" id="PF03755">
    <property type="entry name" value="YicC-like_N"/>
    <property type="match status" value="1"/>
</dbReference>
<dbReference type="GO" id="GO:0004521">
    <property type="term" value="F:RNA endonuclease activity"/>
    <property type="evidence" value="ECO:0007669"/>
    <property type="project" value="InterPro"/>
</dbReference>
<dbReference type="Proteomes" id="UP000662783">
    <property type="component" value="Chromosome"/>
</dbReference>
<organism evidence="8 9">
    <name type="scientific">Fulvivirga lutea</name>
    <dbReference type="NCBI Taxonomy" id="2810512"/>
    <lineage>
        <taxon>Bacteria</taxon>
        <taxon>Pseudomonadati</taxon>
        <taxon>Bacteroidota</taxon>
        <taxon>Cytophagia</taxon>
        <taxon>Cytophagales</taxon>
        <taxon>Fulvivirgaceae</taxon>
        <taxon>Fulvivirga</taxon>
    </lineage>
</organism>
<comment type="similarity">
    <text evidence="5">Belongs to the YicC/YloC family.</text>
</comment>
<evidence type="ECO:0000259" key="6">
    <source>
        <dbReference type="Pfam" id="PF03755"/>
    </source>
</evidence>
<evidence type="ECO:0000256" key="2">
    <source>
        <dbReference type="ARBA" id="ARBA00022722"/>
    </source>
</evidence>
<feature type="domain" description="Endoribonuclease YicC-like C-terminal" evidence="7">
    <location>
        <begin position="173"/>
        <end position="291"/>
    </location>
</feature>
<evidence type="ECO:0000256" key="1">
    <source>
        <dbReference type="ARBA" id="ARBA00001968"/>
    </source>
</evidence>
<dbReference type="PANTHER" id="PTHR30636:SF3">
    <property type="entry name" value="UPF0701 PROTEIN YICC"/>
    <property type="match status" value="1"/>
</dbReference>
<comment type="cofactor">
    <cofactor evidence="1">
        <name>a divalent metal cation</name>
        <dbReference type="ChEBI" id="CHEBI:60240"/>
    </cofactor>
</comment>
<dbReference type="InterPro" id="IPR013551">
    <property type="entry name" value="YicC-like_C"/>
</dbReference>
<keyword evidence="3" id="KW-0255">Endonuclease</keyword>
<evidence type="ECO:0000256" key="3">
    <source>
        <dbReference type="ARBA" id="ARBA00022759"/>
    </source>
</evidence>
<accession>A0A974WG98</accession>
<evidence type="ECO:0000313" key="8">
    <source>
        <dbReference type="EMBL" id="QSE97933.1"/>
    </source>
</evidence>
<proteinExistence type="inferred from homology"/>
<dbReference type="GO" id="GO:0016787">
    <property type="term" value="F:hydrolase activity"/>
    <property type="evidence" value="ECO:0007669"/>
    <property type="project" value="UniProtKB-KW"/>
</dbReference>
<keyword evidence="4" id="KW-0378">Hydrolase</keyword>
<dbReference type="EMBL" id="CP070608">
    <property type="protein sequence ID" value="QSE97933.1"/>
    <property type="molecule type" value="Genomic_DNA"/>
</dbReference>
<dbReference type="RefSeq" id="WP_205722441.1">
    <property type="nucleotide sequence ID" value="NZ_CP070608.1"/>
</dbReference>
<evidence type="ECO:0000256" key="4">
    <source>
        <dbReference type="ARBA" id="ARBA00022801"/>
    </source>
</evidence>
<gene>
    <name evidence="8" type="ORF">JR347_02260</name>
</gene>
<dbReference type="KEGG" id="fuv:JR347_02260"/>
<protein>
    <submittedName>
        <fullName evidence="8">YicC family protein</fullName>
    </submittedName>
</protein>
<reference evidence="8" key="1">
    <citation type="submission" date="2021-02" db="EMBL/GenBank/DDBJ databases">
        <title>Fulvivirga sp. S481 isolated from sea water.</title>
        <authorList>
            <person name="Bae S.S."/>
            <person name="Baek K."/>
        </authorList>
    </citation>
    <scope>NUCLEOTIDE SEQUENCE</scope>
    <source>
        <strain evidence="8">S481</strain>
    </source>
</reference>
<name>A0A974WG98_9BACT</name>
<keyword evidence="9" id="KW-1185">Reference proteome</keyword>
<evidence type="ECO:0000259" key="7">
    <source>
        <dbReference type="Pfam" id="PF08340"/>
    </source>
</evidence>
<dbReference type="PANTHER" id="PTHR30636">
    <property type="entry name" value="UPF0701 PROTEIN YICC"/>
    <property type="match status" value="1"/>
</dbReference>
<feature type="domain" description="Endoribonuclease YicC-like N-terminal" evidence="6">
    <location>
        <begin position="2"/>
        <end position="156"/>
    </location>
</feature>
<keyword evidence="2" id="KW-0540">Nuclease</keyword>
<evidence type="ECO:0000256" key="5">
    <source>
        <dbReference type="ARBA" id="ARBA00035648"/>
    </source>
</evidence>
<dbReference type="Pfam" id="PF08340">
    <property type="entry name" value="YicC-like_C"/>
    <property type="match status" value="1"/>
</dbReference>